<dbReference type="InterPro" id="IPR041451">
    <property type="entry name" value="RecD2_SH13"/>
</dbReference>
<name>A0ABW3ZXB8_9BACI</name>
<dbReference type="InterPro" id="IPR006345">
    <property type="entry name" value="RecD2"/>
</dbReference>
<dbReference type="Gene3D" id="2.30.30.940">
    <property type="match status" value="1"/>
</dbReference>
<dbReference type="Pfam" id="PF14520">
    <property type="entry name" value="HHH_5"/>
    <property type="match status" value="1"/>
</dbReference>
<feature type="domain" description="UvrD-like helicase C-terminal" evidence="4">
    <location>
        <begin position="643"/>
        <end position="690"/>
    </location>
</feature>
<dbReference type="Pfam" id="PF13604">
    <property type="entry name" value="AAA_30"/>
    <property type="match status" value="1"/>
</dbReference>
<evidence type="ECO:0000259" key="6">
    <source>
        <dbReference type="Pfam" id="PF18335"/>
    </source>
</evidence>
<organism evidence="8 9">
    <name type="scientific">Lentibacillus salinarum</name>
    <dbReference type="NCBI Taxonomy" id="446820"/>
    <lineage>
        <taxon>Bacteria</taxon>
        <taxon>Bacillati</taxon>
        <taxon>Bacillota</taxon>
        <taxon>Bacilli</taxon>
        <taxon>Bacillales</taxon>
        <taxon>Bacillaceae</taxon>
        <taxon>Lentibacillus</taxon>
    </lineage>
</organism>
<dbReference type="SUPFAM" id="SSF52540">
    <property type="entry name" value="P-loop containing nucleoside triphosphate hydrolases"/>
    <property type="match status" value="2"/>
</dbReference>
<dbReference type="NCBIfam" id="TIGR01448">
    <property type="entry name" value="recD_rel"/>
    <property type="match status" value="1"/>
</dbReference>
<keyword evidence="3" id="KW-0347">Helicase</keyword>
<dbReference type="InterPro" id="IPR050534">
    <property type="entry name" value="Coronavir_polyprotein_1ab"/>
</dbReference>
<dbReference type="Gene3D" id="3.40.50.300">
    <property type="entry name" value="P-loop containing nucleotide triphosphate hydrolases"/>
    <property type="match status" value="2"/>
</dbReference>
<dbReference type="Gene3D" id="1.10.150.20">
    <property type="entry name" value="5' to 3' exonuclease, C-terminal subdomain"/>
    <property type="match status" value="1"/>
</dbReference>
<dbReference type="InterPro" id="IPR027417">
    <property type="entry name" value="P-loop_NTPase"/>
</dbReference>
<dbReference type="InterPro" id="IPR055446">
    <property type="entry name" value="RecD2_N_OB"/>
</dbReference>
<accession>A0ABW3ZXB8</accession>
<keyword evidence="3" id="KW-0238">DNA-binding</keyword>
<evidence type="ECO:0000313" key="9">
    <source>
        <dbReference type="Proteomes" id="UP001597178"/>
    </source>
</evidence>
<dbReference type="RefSeq" id="WP_382402242.1">
    <property type="nucleotide sequence ID" value="NZ_JBHTNH010000029.1"/>
</dbReference>
<evidence type="ECO:0000256" key="3">
    <source>
        <dbReference type="HAMAP-Rule" id="MF_01488"/>
    </source>
</evidence>
<sequence>MTEEIYTGTVSKIIYRNDDFLIARISGGNQESIIKGSILGVKHGEEITVYGNWEYHAKYGKQFAVTRWERPMPKTDEQAIAFLASPLIKGCGEKRARQIVAHLGTNALEIIADEGTSSLTPVKGIGRKKAQKITDSVVSTFEVQKIIGKLLQYGITAKMAMKLYKEYESNAVTVIEENPYKLTELNLVGFHKADEIARNMGITPLSGFRIDACVQFVLKEKCFQAGHCYLPEDKLIEETLRCLNHNTDEKVTENEVIRSISNLEEKRILNENGFVYPKSLYENEVNLSWKLTKMQGSTRGGAVSSVEKHIKNYQKRHNVVLAEKQREAIRKLFEENLLILTGNPGTGKTTVIQAMIEIYRKLYKKDDIALCAPTGRASRKLAEVTGHAASTIHRLIGLQPGEDPEYSEDNPLPDQLIIIDEMSMVDVRLASKLMAAIHKNAKVLFVGDADQLPSVNPGNVLKDMIEGGIPNVKLTEIFRQAQESQIVTNAHRINQGQSLVVDENKNDFYFIHKENPKMIAHMLVKSAVRFVELGYALEDILVLSPMKKGPIGTIALNEALQEALNPAGSSKKEWKKKNTIFRQGDKVIQTKNNYDKDVFNGDIGTIEDIKTIKSDDETIDVMICDFMGEEVEYTKDQLNELQLAYSITIHKSQGGQAPVVIIPVSTSHYIMLARNLIYTGMTRAEERMVFIGTKKAMHIAAGNNKVAQRNTKLTERITTSINNKSIAKPAR</sequence>
<keyword evidence="1 3" id="KW-0547">Nucleotide-binding</keyword>
<evidence type="ECO:0000313" key="8">
    <source>
        <dbReference type="EMBL" id="MFD1363075.1"/>
    </source>
</evidence>
<keyword evidence="2 3" id="KW-0067">ATP-binding</keyword>
<feature type="domain" description="ATP-dependent RecD2 DNA helicase OB-fold" evidence="7">
    <location>
        <begin position="5"/>
        <end position="73"/>
    </location>
</feature>
<comment type="function">
    <text evidence="3">DNA-dependent ATPase and ATP-dependent 5'-3' DNA helicase. Has no activity on blunt DNA or DNA with 3'-overhangs, requires at least 10 bases of 5'-ssDNA for helicase activity.</text>
</comment>
<dbReference type="InterPro" id="IPR029493">
    <property type="entry name" value="RecD2-like_HHH"/>
</dbReference>
<evidence type="ECO:0000256" key="1">
    <source>
        <dbReference type="ARBA" id="ARBA00022741"/>
    </source>
</evidence>
<reference evidence="9" key="1">
    <citation type="journal article" date="2019" name="Int. J. Syst. Evol. Microbiol.">
        <title>The Global Catalogue of Microorganisms (GCM) 10K type strain sequencing project: providing services to taxonomists for standard genome sequencing and annotation.</title>
        <authorList>
            <consortium name="The Broad Institute Genomics Platform"/>
            <consortium name="The Broad Institute Genome Sequencing Center for Infectious Disease"/>
            <person name="Wu L."/>
            <person name="Ma J."/>
        </authorList>
    </citation>
    <scope>NUCLEOTIDE SEQUENCE [LARGE SCALE GENOMIC DNA]</scope>
    <source>
        <strain evidence="9">CCUG 54822</strain>
    </source>
</reference>
<evidence type="ECO:0000259" key="4">
    <source>
        <dbReference type="Pfam" id="PF13538"/>
    </source>
</evidence>
<dbReference type="PANTHER" id="PTHR43788">
    <property type="entry name" value="DNA2/NAM7 HELICASE FAMILY MEMBER"/>
    <property type="match status" value="1"/>
</dbReference>
<gene>
    <name evidence="3" type="primary">recD2</name>
    <name evidence="8" type="ORF">ACFQ4A_15610</name>
</gene>
<keyword evidence="3" id="KW-0413">Isomerase</keyword>
<dbReference type="Pfam" id="PF13538">
    <property type="entry name" value="UvrD_C_2"/>
    <property type="match status" value="1"/>
</dbReference>
<dbReference type="InterPro" id="IPR027785">
    <property type="entry name" value="UvrD-like_helicase_C"/>
</dbReference>
<evidence type="ECO:0000256" key="2">
    <source>
        <dbReference type="ARBA" id="ARBA00022840"/>
    </source>
</evidence>
<dbReference type="Pfam" id="PF23139">
    <property type="entry name" value="OB_YrrC"/>
    <property type="match status" value="1"/>
</dbReference>
<keyword evidence="3" id="KW-0378">Hydrolase</keyword>
<protein>
    <recommendedName>
        <fullName evidence="3">ATP-dependent RecD2 DNA helicase</fullName>
        <ecNumber evidence="3">5.6.2.3</ecNumber>
    </recommendedName>
    <alternativeName>
        <fullName evidence="3">DNA 5'-3' helicase subunit RecD2</fullName>
    </alternativeName>
</protein>
<feature type="domain" description="ATP-dependent RecD2 DNA helicase-like helix-hairpin-helix" evidence="5">
    <location>
        <begin position="141"/>
        <end position="229"/>
    </location>
</feature>
<dbReference type="Proteomes" id="UP001597178">
    <property type="component" value="Unassembled WGS sequence"/>
</dbReference>
<dbReference type="Pfam" id="PF18335">
    <property type="entry name" value="SH3_13"/>
    <property type="match status" value="1"/>
</dbReference>
<comment type="caution">
    <text evidence="8">The sequence shown here is derived from an EMBL/GenBank/DDBJ whole genome shotgun (WGS) entry which is preliminary data.</text>
</comment>
<dbReference type="PANTHER" id="PTHR43788:SF6">
    <property type="entry name" value="DNA HELICASE B"/>
    <property type="match status" value="1"/>
</dbReference>
<proteinExistence type="inferred from homology"/>
<feature type="binding site" evidence="3">
    <location>
        <begin position="345"/>
        <end position="349"/>
    </location>
    <ligand>
        <name>ATP</name>
        <dbReference type="ChEBI" id="CHEBI:30616"/>
    </ligand>
</feature>
<dbReference type="SUPFAM" id="SSF47781">
    <property type="entry name" value="RuvA domain 2-like"/>
    <property type="match status" value="1"/>
</dbReference>
<dbReference type="HAMAP" id="MF_01488">
    <property type="entry name" value="RecD2"/>
    <property type="match status" value="1"/>
</dbReference>
<dbReference type="Gene3D" id="1.10.10.2220">
    <property type="match status" value="1"/>
</dbReference>
<feature type="domain" description="ATP-dependent RecD2 DNA helicase SH3" evidence="6">
    <location>
        <begin position="556"/>
        <end position="620"/>
    </location>
</feature>
<comment type="similarity">
    <text evidence="3">Belongs to the RecD family. RecD2 subfamily.</text>
</comment>
<dbReference type="EC" id="5.6.2.3" evidence="3"/>
<dbReference type="CDD" id="cd17933">
    <property type="entry name" value="DEXSc_RecD-like"/>
    <property type="match status" value="1"/>
</dbReference>
<dbReference type="CDD" id="cd18809">
    <property type="entry name" value="SF1_C_RecD"/>
    <property type="match status" value="1"/>
</dbReference>
<evidence type="ECO:0000259" key="7">
    <source>
        <dbReference type="Pfam" id="PF23139"/>
    </source>
</evidence>
<evidence type="ECO:0000259" key="5">
    <source>
        <dbReference type="Pfam" id="PF14490"/>
    </source>
</evidence>
<keyword evidence="9" id="KW-1185">Reference proteome</keyword>
<dbReference type="InterPro" id="IPR010994">
    <property type="entry name" value="RuvA_2-like"/>
</dbReference>
<dbReference type="EMBL" id="JBHTNH010000029">
    <property type="protein sequence ID" value="MFD1363075.1"/>
    <property type="molecule type" value="Genomic_DNA"/>
</dbReference>
<comment type="catalytic activity">
    <reaction evidence="3">
        <text>ATP + H2O = ADP + phosphate + H(+)</text>
        <dbReference type="Rhea" id="RHEA:13065"/>
        <dbReference type="ChEBI" id="CHEBI:15377"/>
        <dbReference type="ChEBI" id="CHEBI:15378"/>
        <dbReference type="ChEBI" id="CHEBI:30616"/>
        <dbReference type="ChEBI" id="CHEBI:43474"/>
        <dbReference type="ChEBI" id="CHEBI:456216"/>
        <dbReference type="EC" id="5.6.2.3"/>
    </reaction>
</comment>
<dbReference type="Pfam" id="PF14490">
    <property type="entry name" value="HHH_RecD2"/>
    <property type="match status" value="1"/>
</dbReference>